<dbReference type="GO" id="GO:0006508">
    <property type="term" value="P:proteolysis"/>
    <property type="evidence" value="ECO:0007669"/>
    <property type="project" value="UniProtKB-KW"/>
</dbReference>
<dbReference type="AlphaFoldDB" id="A0A8J5CR86"/>
<comment type="caution">
    <text evidence="8">Lacks conserved residue(s) required for the propagation of feature annotation.</text>
</comment>
<evidence type="ECO:0000256" key="10">
    <source>
        <dbReference type="RuleBase" id="RU361183"/>
    </source>
</evidence>
<feature type="domain" description="CUB" evidence="11">
    <location>
        <begin position="285"/>
        <end position="410"/>
    </location>
</feature>
<keyword evidence="10" id="KW-0732">Signal</keyword>
<feature type="binding site" evidence="9">
    <location>
        <position position="145"/>
    </location>
    <ligand>
        <name>Zn(2+)</name>
        <dbReference type="ChEBI" id="CHEBI:29105"/>
        <note>catalytic</note>
    </ligand>
</feature>
<feature type="binding site" evidence="9">
    <location>
        <position position="155"/>
    </location>
    <ligand>
        <name>Zn(2+)</name>
        <dbReference type="ChEBI" id="CHEBI:29105"/>
        <note>catalytic</note>
    </ligand>
</feature>
<keyword evidence="5 9" id="KW-0862">Zinc</keyword>
<dbReference type="CDD" id="cd00041">
    <property type="entry name" value="CUB"/>
    <property type="match status" value="1"/>
</dbReference>
<dbReference type="PROSITE" id="PS00022">
    <property type="entry name" value="EGF_1"/>
    <property type="match status" value="1"/>
</dbReference>
<dbReference type="PROSITE" id="PS01180">
    <property type="entry name" value="CUB"/>
    <property type="match status" value="1"/>
</dbReference>
<evidence type="ECO:0000256" key="7">
    <source>
        <dbReference type="ARBA" id="ARBA00023157"/>
    </source>
</evidence>
<dbReference type="EC" id="3.4.24.-" evidence="10"/>
<dbReference type="InterPro" id="IPR001506">
    <property type="entry name" value="Peptidase_M12A"/>
</dbReference>
<keyword evidence="14" id="KW-1185">Reference proteome</keyword>
<dbReference type="InterPro" id="IPR024079">
    <property type="entry name" value="MetalloPept_cat_dom_sf"/>
</dbReference>
<dbReference type="GO" id="GO:0008270">
    <property type="term" value="F:zinc ion binding"/>
    <property type="evidence" value="ECO:0007669"/>
    <property type="project" value="UniProtKB-UniRule"/>
</dbReference>
<dbReference type="SUPFAM" id="SSF55486">
    <property type="entry name" value="Metalloproteases ('zincins'), catalytic domain"/>
    <property type="match status" value="1"/>
</dbReference>
<dbReference type="Pfam" id="PF00431">
    <property type="entry name" value="CUB"/>
    <property type="match status" value="1"/>
</dbReference>
<evidence type="ECO:0000256" key="9">
    <source>
        <dbReference type="PROSITE-ProRule" id="PRU01211"/>
    </source>
</evidence>
<evidence type="ECO:0000256" key="5">
    <source>
        <dbReference type="ARBA" id="ARBA00022833"/>
    </source>
</evidence>
<dbReference type="PROSITE" id="PS51864">
    <property type="entry name" value="ASTACIN"/>
    <property type="match status" value="1"/>
</dbReference>
<evidence type="ECO:0000256" key="1">
    <source>
        <dbReference type="ARBA" id="ARBA00022536"/>
    </source>
</evidence>
<keyword evidence="3 9" id="KW-0479">Metal-binding</keyword>
<keyword evidence="1" id="KW-0245">EGF-like domain</keyword>
<dbReference type="Gene3D" id="3.40.390.10">
    <property type="entry name" value="Collagenase (Catalytic Domain)"/>
    <property type="match status" value="1"/>
</dbReference>
<dbReference type="Proteomes" id="UP000770661">
    <property type="component" value="Unassembled WGS sequence"/>
</dbReference>
<evidence type="ECO:0000313" key="14">
    <source>
        <dbReference type="Proteomes" id="UP000770661"/>
    </source>
</evidence>
<evidence type="ECO:0000259" key="11">
    <source>
        <dbReference type="PROSITE" id="PS01180"/>
    </source>
</evidence>
<evidence type="ECO:0000256" key="4">
    <source>
        <dbReference type="ARBA" id="ARBA00022801"/>
    </source>
</evidence>
<dbReference type="OrthoDB" id="10017459at2759"/>
<proteinExistence type="predicted"/>
<dbReference type="SMART" id="SM00235">
    <property type="entry name" value="ZnMc"/>
    <property type="match status" value="1"/>
</dbReference>
<evidence type="ECO:0000256" key="6">
    <source>
        <dbReference type="ARBA" id="ARBA00023049"/>
    </source>
</evidence>
<dbReference type="GO" id="GO:0004222">
    <property type="term" value="F:metalloendopeptidase activity"/>
    <property type="evidence" value="ECO:0007669"/>
    <property type="project" value="UniProtKB-UniRule"/>
</dbReference>
<keyword evidence="4 9" id="KW-0378">Hydrolase</keyword>
<accession>A0A8J5CR86</accession>
<feature type="binding site" evidence="9">
    <location>
        <position position="149"/>
    </location>
    <ligand>
        <name>Zn(2+)</name>
        <dbReference type="ChEBI" id="CHEBI:29105"/>
        <note>catalytic</note>
    </ligand>
</feature>
<comment type="caution">
    <text evidence="13">The sequence shown here is derived from an EMBL/GenBank/DDBJ whole genome shotgun (WGS) entry which is preliminary data.</text>
</comment>
<evidence type="ECO:0000256" key="2">
    <source>
        <dbReference type="ARBA" id="ARBA00022670"/>
    </source>
</evidence>
<gene>
    <name evidence="13" type="primary">BP10_4</name>
    <name evidence="13" type="ORF">GWK47_053450</name>
</gene>
<feature type="signal peptide" evidence="10">
    <location>
        <begin position="1"/>
        <end position="19"/>
    </location>
</feature>
<protein>
    <recommendedName>
        <fullName evidence="10">Metalloendopeptidase</fullName>
        <ecNumber evidence="10">3.4.24.-</ecNumber>
    </recommendedName>
</protein>
<evidence type="ECO:0000256" key="8">
    <source>
        <dbReference type="PROSITE-ProRule" id="PRU00059"/>
    </source>
</evidence>
<dbReference type="Gene3D" id="2.60.120.290">
    <property type="entry name" value="Spermadhesin, CUB domain"/>
    <property type="match status" value="1"/>
</dbReference>
<dbReference type="PANTHER" id="PTHR10127:SF850">
    <property type="entry name" value="METALLOENDOPEPTIDASE"/>
    <property type="match status" value="1"/>
</dbReference>
<dbReference type="PANTHER" id="PTHR10127">
    <property type="entry name" value="DISCOIDIN, CUB, EGF, LAMININ , AND ZINC METALLOPROTEASE DOMAIN CONTAINING"/>
    <property type="match status" value="1"/>
</dbReference>
<reference evidence="13" key="1">
    <citation type="submission" date="2020-07" db="EMBL/GenBank/DDBJ databases">
        <title>The High-quality genome of the commercially important snow crab, Chionoecetes opilio.</title>
        <authorList>
            <person name="Jeong J.-H."/>
            <person name="Ryu S."/>
        </authorList>
    </citation>
    <scope>NUCLEOTIDE SEQUENCE</scope>
    <source>
        <strain evidence="13">MADBK_172401_WGS</strain>
        <tissue evidence="13">Digestive gland</tissue>
    </source>
</reference>
<organism evidence="13 14">
    <name type="scientific">Chionoecetes opilio</name>
    <name type="common">Atlantic snow crab</name>
    <name type="synonym">Cancer opilio</name>
    <dbReference type="NCBI Taxonomy" id="41210"/>
    <lineage>
        <taxon>Eukaryota</taxon>
        <taxon>Metazoa</taxon>
        <taxon>Ecdysozoa</taxon>
        <taxon>Arthropoda</taxon>
        <taxon>Crustacea</taxon>
        <taxon>Multicrustacea</taxon>
        <taxon>Malacostraca</taxon>
        <taxon>Eumalacostraca</taxon>
        <taxon>Eucarida</taxon>
        <taxon>Decapoda</taxon>
        <taxon>Pleocyemata</taxon>
        <taxon>Brachyura</taxon>
        <taxon>Eubrachyura</taxon>
        <taxon>Majoidea</taxon>
        <taxon>Majidae</taxon>
        <taxon>Chionoecetes</taxon>
    </lineage>
</organism>
<dbReference type="InterPro" id="IPR006026">
    <property type="entry name" value="Peptidase_Metallo"/>
</dbReference>
<evidence type="ECO:0000256" key="3">
    <source>
        <dbReference type="ARBA" id="ARBA00022723"/>
    </source>
</evidence>
<evidence type="ECO:0000259" key="12">
    <source>
        <dbReference type="PROSITE" id="PS51864"/>
    </source>
</evidence>
<dbReference type="PRINTS" id="PR00480">
    <property type="entry name" value="ASTACIN"/>
</dbReference>
<name>A0A8J5CR86_CHIOP</name>
<dbReference type="SMART" id="SM00042">
    <property type="entry name" value="CUB"/>
    <property type="match status" value="1"/>
</dbReference>
<dbReference type="InterPro" id="IPR000742">
    <property type="entry name" value="EGF"/>
</dbReference>
<dbReference type="Pfam" id="PF01400">
    <property type="entry name" value="Astacin"/>
    <property type="match status" value="1"/>
</dbReference>
<keyword evidence="7" id="KW-1015">Disulfide bond</keyword>
<keyword evidence="6 9" id="KW-0482">Metalloprotease</keyword>
<dbReference type="InterPro" id="IPR000859">
    <property type="entry name" value="CUB_dom"/>
</dbReference>
<dbReference type="SUPFAM" id="SSF49854">
    <property type="entry name" value="Spermadhesin, CUB domain"/>
    <property type="match status" value="1"/>
</dbReference>
<sequence>MARLLATLLLSSLLRGNNAAPGYALERKNDFTLPPKSSPPYNDDLGTTDGFVTMGDMLMPESLYQGYFNSSRASPRKGVSLNDYLWPRENGAPTVPYENLNSSDITWMRFIYDNGCWSYIGRQPTLGGQDVSIGKGCQELAIVAHEVGHAIGLLHEQMRLDRDDHVVINWGNIIYGQTNNFNQAVLILEDSRSVPYDYTSIMHYKGRDFSNSGRTTIATKLPEHQGLLGRSQQLTHRDKHIVNLMYGCIDEWRAQCPSAGGCEGEGYLGRDCTCVCPPGRGGDRCEIYKADYYSESLPACTRTISGEVNFTTPEYPGNIPAGTWCVYKIEAPEGMVPEVIFHSFSLRASQSLWCTDFLEVRDASLHDGTVYCGDDIKKGQSFVSNSRNLYLYMETFTSTSKGFSAEVMFQDAINPPAPRTGGVKNLVPSAVLVLAALLMAQVYIQS</sequence>
<feature type="active site" evidence="9">
    <location>
        <position position="146"/>
    </location>
</feature>
<dbReference type="EMBL" id="JACEEZ010016865">
    <property type="protein sequence ID" value="KAG0717931.1"/>
    <property type="molecule type" value="Genomic_DNA"/>
</dbReference>
<dbReference type="InterPro" id="IPR035914">
    <property type="entry name" value="Sperma_CUB_dom_sf"/>
</dbReference>
<comment type="cofactor">
    <cofactor evidence="9 10">
        <name>Zn(2+)</name>
        <dbReference type="ChEBI" id="CHEBI:29105"/>
    </cofactor>
    <text evidence="9 10">Binds 1 zinc ion per subunit.</text>
</comment>
<feature type="domain" description="Peptidase M12A" evidence="12">
    <location>
        <begin position="108"/>
        <end position="249"/>
    </location>
</feature>
<keyword evidence="2 9" id="KW-0645">Protease</keyword>
<evidence type="ECO:0000313" key="13">
    <source>
        <dbReference type="EMBL" id="KAG0717931.1"/>
    </source>
</evidence>
<feature type="chain" id="PRO_5035339058" description="Metalloendopeptidase" evidence="10">
    <location>
        <begin position="20"/>
        <end position="446"/>
    </location>
</feature>